<dbReference type="InterPro" id="IPR036249">
    <property type="entry name" value="Thioredoxin-like_sf"/>
</dbReference>
<dbReference type="InterPro" id="IPR013766">
    <property type="entry name" value="Thioredoxin_domain"/>
</dbReference>
<dbReference type="SUPFAM" id="SSF52833">
    <property type="entry name" value="Thioredoxin-like"/>
    <property type="match status" value="2"/>
</dbReference>
<keyword evidence="2 4" id="KW-0732">Signal</keyword>
<evidence type="ECO:0000256" key="3">
    <source>
        <dbReference type="SAM" id="Phobius"/>
    </source>
</evidence>
<name>A0ABR3J2Z8_9AGAR</name>
<feature type="transmembrane region" description="Helical" evidence="3">
    <location>
        <begin position="532"/>
        <end position="555"/>
    </location>
</feature>
<dbReference type="Pfam" id="PF13848">
    <property type="entry name" value="Thioredoxin_6"/>
    <property type="match status" value="1"/>
</dbReference>
<feature type="signal peptide" evidence="4">
    <location>
        <begin position="1"/>
        <end position="19"/>
    </location>
</feature>
<keyword evidence="3" id="KW-1133">Transmembrane helix</keyword>
<accession>A0ABR3J2Z8</accession>
<dbReference type="PROSITE" id="PS00194">
    <property type="entry name" value="THIOREDOXIN_1"/>
    <property type="match status" value="1"/>
</dbReference>
<evidence type="ECO:0000256" key="4">
    <source>
        <dbReference type="SAM" id="SignalP"/>
    </source>
</evidence>
<sequence>MFADLPLSLLLATFAFAAATPSESLPPALTPENFNDTVAQGVWLVEHFSPYCYHCQQFAPTWEQLVKDVEKKDNPGIHLAQVNCAVHGDLCDEHNVKGYPQMNLYRNGEYKEQYTGSRSFELLSSYLDKHAEPEGKQQTSAPVVDSIPQRPLGTDGIVIELNNQNFETITNEGPTFVKFFAPWCGHCKRLAPTWKQLARHMQGKLNVAEVNCDEHGAICKSQGVQGYPMLAFYPSGAESKAEYNGGRKFDQLKAFSEKASAPPIQAIKPAELDAHIAEDSVLYLLLHTSETDVQLLKTISEASQILLGSPPVYSCISQELLKKYRIPAAVPWALLAFKDHEATIPASTFHAPPTREIRKIKEKVTPWLLTNRLPTATELTQDTFQSVMNAPHHPLVVIVAVNKDNRDKISEKLHDIDRKWRVRVRDPGYQRPSDAREVVFAWMDAERWADWMKSMYAIKASDNEDVPIIIADHHRLVYYDEDQTDTPIRLTSASVFSAIEGVYHRKIAYKHSENLVERFARALNNKIVSMEAFVFAHPMLTVFGIGAFIFVAVMAMRRFVADDVYDMRENGHVRDKGRID</sequence>
<evidence type="ECO:0000256" key="2">
    <source>
        <dbReference type="ARBA" id="ARBA00022729"/>
    </source>
</evidence>
<evidence type="ECO:0000256" key="1">
    <source>
        <dbReference type="ARBA" id="ARBA00006347"/>
    </source>
</evidence>
<comment type="similarity">
    <text evidence="1">Belongs to the protein disulfide isomerase family.</text>
</comment>
<keyword evidence="3" id="KW-0812">Transmembrane</keyword>
<keyword evidence="3" id="KW-0472">Membrane</keyword>
<feature type="domain" description="Thioredoxin" evidence="5">
    <location>
        <begin position="141"/>
        <end position="261"/>
    </location>
</feature>
<dbReference type="CDD" id="cd02961">
    <property type="entry name" value="PDI_a_family"/>
    <property type="match status" value="1"/>
</dbReference>
<dbReference type="InterPro" id="IPR051063">
    <property type="entry name" value="PDI"/>
</dbReference>
<dbReference type="PROSITE" id="PS51352">
    <property type="entry name" value="THIOREDOXIN_2"/>
    <property type="match status" value="2"/>
</dbReference>
<feature type="domain" description="Thioredoxin" evidence="5">
    <location>
        <begin position="14"/>
        <end position="132"/>
    </location>
</feature>
<dbReference type="InterPro" id="IPR017937">
    <property type="entry name" value="Thioredoxin_CS"/>
</dbReference>
<dbReference type="Gene3D" id="3.40.30.10">
    <property type="entry name" value="Glutaredoxin"/>
    <property type="match status" value="3"/>
</dbReference>
<dbReference type="Pfam" id="PF00085">
    <property type="entry name" value="Thioredoxin"/>
    <property type="match status" value="2"/>
</dbReference>
<reference evidence="7" key="1">
    <citation type="submission" date="2024-06" db="EMBL/GenBank/DDBJ databases">
        <title>Multi-omics analyses provide insights into the biosynthesis of the anticancer antibiotic pleurotin in Hohenbuehelia grisea.</title>
        <authorList>
            <person name="Weaver J.A."/>
            <person name="Alberti F."/>
        </authorList>
    </citation>
    <scope>NUCLEOTIDE SEQUENCE [LARGE SCALE GENOMIC DNA]</scope>
    <source>
        <strain evidence="7">T-177</strain>
    </source>
</reference>
<organism evidence="6 7">
    <name type="scientific">Hohenbuehelia grisea</name>
    <dbReference type="NCBI Taxonomy" id="104357"/>
    <lineage>
        <taxon>Eukaryota</taxon>
        <taxon>Fungi</taxon>
        <taxon>Dikarya</taxon>
        <taxon>Basidiomycota</taxon>
        <taxon>Agaricomycotina</taxon>
        <taxon>Agaricomycetes</taxon>
        <taxon>Agaricomycetidae</taxon>
        <taxon>Agaricales</taxon>
        <taxon>Pleurotineae</taxon>
        <taxon>Pleurotaceae</taxon>
        <taxon>Hohenbuehelia</taxon>
    </lineage>
</organism>
<dbReference type="PANTHER" id="PTHR45672:SF3">
    <property type="entry name" value="THIOREDOXIN DOMAIN-CONTAINING PROTEIN 5"/>
    <property type="match status" value="1"/>
</dbReference>
<proteinExistence type="inferred from homology"/>
<evidence type="ECO:0000313" key="6">
    <source>
        <dbReference type="EMBL" id="KAL0949845.1"/>
    </source>
</evidence>
<comment type="caution">
    <text evidence="6">The sequence shown here is derived from an EMBL/GenBank/DDBJ whole genome shotgun (WGS) entry which is preliminary data.</text>
</comment>
<dbReference type="EMBL" id="JASNQZ010000012">
    <property type="protein sequence ID" value="KAL0949845.1"/>
    <property type="molecule type" value="Genomic_DNA"/>
</dbReference>
<protein>
    <recommendedName>
        <fullName evidence="5">Thioredoxin domain-containing protein</fullName>
    </recommendedName>
</protein>
<dbReference type="PANTHER" id="PTHR45672">
    <property type="entry name" value="PROTEIN DISULFIDE-ISOMERASE C17H9.14C-RELATED"/>
    <property type="match status" value="1"/>
</dbReference>
<keyword evidence="7" id="KW-1185">Reference proteome</keyword>
<feature type="chain" id="PRO_5046582381" description="Thioredoxin domain-containing protein" evidence="4">
    <location>
        <begin position="20"/>
        <end position="580"/>
    </location>
</feature>
<gene>
    <name evidence="6" type="ORF">HGRIS_009879</name>
</gene>
<dbReference type="Proteomes" id="UP001556367">
    <property type="component" value="Unassembled WGS sequence"/>
</dbReference>
<evidence type="ECO:0000259" key="5">
    <source>
        <dbReference type="PROSITE" id="PS51352"/>
    </source>
</evidence>
<evidence type="ECO:0000313" key="7">
    <source>
        <dbReference type="Proteomes" id="UP001556367"/>
    </source>
</evidence>